<feature type="compositionally biased region" description="Low complexity" evidence="1">
    <location>
        <begin position="116"/>
        <end position="128"/>
    </location>
</feature>
<reference evidence="2" key="1">
    <citation type="submission" date="2022-06" db="EMBL/GenBank/DDBJ databases">
        <title>Genome Sequence of Candolleomyces eurysporus.</title>
        <authorList>
            <person name="Buettner E."/>
        </authorList>
    </citation>
    <scope>NUCLEOTIDE SEQUENCE</scope>
    <source>
        <strain evidence="2">VTCC 930004</strain>
    </source>
</reference>
<comment type="caution">
    <text evidence="2">The sequence shown here is derived from an EMBL/GenBank/DDBJ whole genome shotgun (WGS) entry which is preliminary data.</text>
</comment>
<dbReference type="AlphaFoldDB" id="A0A9W8MNN5"/>
<keyword evidence="3" id="KW-1185">Reference proteome</keyword>
<organism evidence="2 3">
    <name type="scientific">Candolleomyces eurysporus</name>
    <dbReference type="NCBI Taxonomy" id="2828524"/>
    <lineage>
        <taxon>Eukaryota</taxon>
        <taxon>Fungi</taxon>
        <taxon>Dikarya</taxon>
        <taxon>Basidiomycota</taxon>
        <taxon>Agaricomycotina</taxon>
        <taxon>Agaricomycetes</taxon>
        <taxon>Agaricomycetidae</taxon>
        <taxon>Agaricales</taxon>
        <taxon>Agaricineae</taxon>
        <taxon>Psathyrellaceae</taxon>
        <taxon>Candolleomyces</taxon>
    </lineage>
</organism>
<evidence type="ECO:0000313" key="3">
    <source>
        <dbReference type="Proteomes" id="UP001140091"/>
    </source>
</evidence>
<accession>A0A9W8MNN5</accession>
<protein>
    <submittedName>
        <fullName evidence="2">Uncharacterized protein</fullName>
    </submittedName>
</protein>
<dbReference type="Proteomes" id="UP001140091">
    <property type="component" value="Unassembled WGS sequence"/>
</dbReference>
<name>A0A9W8MNN5_9AGAR</name>
<feature type="region of interest" description="Disordered" evidence="1">
    <location>
        <begin position="196"/>
        <end position="247"/>
    </location>
</feature>
<proteinExistence type="predicted"/>
<dbReference type="OrthoDB" id="10452039at2759"/>
<evidence type="ECO:0000256" key="1">
    <source>
        <dbReference type="SAM" id="MobiDB-lite"/>
    </source>
</evidence>
<sequence length="247" mass="27407">MKLLGFYESSEDVITQAFDPRSIQRPNIFAGRTPITRTAPVKAAGPSSSIRRNQRPTSIFSQPLTGFPPLPEAGDAARPSGPARTKRRERPVTAPYKYGKHRSEPGGQRPTKLRRSSSLASSSLPGRSFDSGLSLTSRPGGRESPIDFVEARDRTRQFMEEYPDKVTEDDRVFYREMCKHARKQEFEQQLQDLRELHNKPPIDFEQRRAQKRAEACSPEGSGGGGAEATSSSGERSSSQEVGRAKAL</sequence>
<feature type="compositionally biased region" description="Basic and acidic residues" evidence="1">
    <location>
        <begin position="196"/>
        <end position="214"/>
    </location>
</feature>
<feature type="compositionally biased region" description="Basic and acidic residues" evidence="1">
    <location>
        <begin position="140"/>
        <end position="151"/>
    </location>
</feature>
<feature type="compositionally biased region" description="Polar residues" evidence="1">
    <location>
        <begin position="46"/>
        <end position="64"/>
    </location>
</feature>
<dbReference type="EMBL" id="JANBPK010000034">
    <property type="protein sequence ID" value="KAJ2936652.1"/>
    <property type="molecule type" value="Genomic_DNA"/>
</dbReference>
<gene>
    <name evidence="2" type="ORF">H1R20_g448</name>
</gene>
<feature type="non-terminal residue" evidence="2">
    <location>
        <position position="247"/>
    </location>
</feature>
<feature type="region of interest" description="Disordered" evidence="1">
    <location>
        <begin position="31"/>
        <end position="151"/>
    </location>
</feature>
<feature type="compositionally biased region" description="Low complexity" evidence="1">
    <location>
        <begin position="227"/>
        <end position="238"/>
    </location>
</feature>
<evidence type="ECO:0000313" key="2">
    <source>
        <dbReference type="EMBL" id="KAJ2936652.1"/>
    </source>
</evidence>